<feature type="chain" id="PRO_5002030608" description="Lipoprotein" evidence="1">
    <location>
        <begin position="25"/>
        <end position="158"/>
    </location>
</feature>
<evidence type="ECO:0008006" key="4">
    <source>
        <dbReference type="Google" id="ProtNLM"/>
    </source>
</evidence>
<evidence type="ECO:0000313" key="3">
    <source>
        <dbReference type="Proteomes" id="UP000030634"/>
    </source>
</evidence>
<dbReference type="STRING" id="1182571.QR90_05410"/>
<dbReference type="AlphaFoldDB" id="A0A0A7KHF1"/>
<evidence type="ECO:0000313" key="2">
    <source>
        <dbReference type="EMBL" id="AIZ44649.1"/>
    </source>
</evidence>
<feature type="signal peptide" evidence="1">
    <location>
        <begin position="1"/>
        <end position="24"/>
    </location>
</feature>
<organism evidence="2 3">
    <name type="scientific">Deinococcus radiopugnans</name>
    <dbReference type="NCBI Taxonomy" id="57497"/>
    <lineage>
        <taxon>Bacteria</taxon>
        <taxon>Thermotogati</taxon>
        <taxon>Deinococcota</taxon>
        <taxon>Deinococci</taxon>
        <taxon>Deinococcales</taxon>
        <taxon>Deinococcaceae</taxon>
        <taxon>Deinococcus</taxon>
    </lineage>
</organism>
<keyword evidence="1" id="KW-0732">Signal</keyword>
<dbReference type="HOGENOM" id="CLU_1666537_0_0_0"/>
<reference evidence="3" key="1">
    <citation type="submission" date="2014-11" db="EMBL/GenBank/DDBJ databases">
        <title>Hymenobacter sp. DG25B genome submission.</title>
        <authorList>
            <person name="Jung H.-Y."/>
            <person name="Kim M.K."/>
            <person name="Srinivasan S."/>
            <person name="Lim S."/>
        </authorList>
    </citation>
    <scope>NUCLEOTIDE SEQUENCE [LARGE SCALE GENOMIC DNA]</scope>
    <source>
        <strain evidence="3">DY59</strain>
    </source>
</reference>
<dbReference type="RefSeq" id="WP_039682832.1">
    <property type="nucleotide sequence ID" value="NZ_CP010028.1"/>
</dbReference>
<protein>
    <recommendedName>
        <fullName evidence="4">Lipoprotein</fullName>
    </recommendedName>
</protein>
<name>A0A0A7KHF1_9DEIO</name>
<gene>
    <name evidence="2" type="ORF">QR90_05410</name>
</gene>
<proteinExistence type="predicted"/>
<accession>A0A0A7KHF1</accession>
<sequence length="158" mass="16503">MRLLPSRLALGLSATLLSACNAFSPIPNDADIDVNGKYTGRLVGLNNDSALLDVTIVEKDLAVTGTVKSRVTGDSYALTGTRSVYKASPVVVNATAGLGSGSACPGGFTDRYGVMVTFYNVSRYSGAGGSGFVNHDVCVAGQWERSDFNSGQLELTRQ</sequence>
<dbReference type="PROSITE" id="PS51257">
    <property type="entry name" value="PROKAR_LIPOPROTEIN"/>
    <property type="match status" value="1"/>
</dbReference>
<dbReference type="Proteomes" id="UP000030634">
    <property type="component" value="Chromosome"/>
</dbReference>
<dbReference type="KEGG" id="dsw:QR90_05410"/>
<evidence type="ECO:0000256" key="1">
    <source>
        <dbReference type="SAM" id="SignalP"/>
    </source>
</evidence>
<dbReference type="EMBL" id="CP010028">
    <property type="protein sequence ID" value="AIZ44649.1"/>
    <property type="molecule type" value="Genomic_DNA"/>
</dbReference>